<dbReference type="Gene3D" id="3.40.50.150">
    <property type="entry name" value="Vaccinia Virus protein VP39"/>
    <property type="match status" value="1"/>
</dbReference>
<keyword evidence="3 8" id="KW-0698">rRNA processing</keyword>
<feature type="binding site" evidence="8">
    <location>
        <position position="167"/>
    </location>
    <ligand>
        <name>S-adenosyl-L-methionine</name>
        <dbReference type="ChEBI" id="CHEBI:59789"/>
    </ligand>
</feature>
<dbReference type="GO" id="GO:0005730">
    <property type="term" value="C:nucleolus"/>
    <property type="evidence" value="ECO:0000318"/>
    <property type="project" value="GO_Central"/>
</dbReference>
<dbReference type="GO" id="GO:0031167">
    <property type="term" value="P:rRNA methylation"/>
    <property type="evidence" value="ECO:0000318"/>
    <property type="project" value="GO_Central"/>
</dbReference>
<dbReference type="RefSeq" id="XP_001461005.1">
    <property type="nucleotide sequence ID" value="XM_001460968.1"/>
</dbReference>
<keyword evidence="4 8" id="KW-0489">Methyltransferase</keyword>
<dbReference type="GO" id="GO:0030687">
    <property type="term" value="C:preribosome, large subunit precursor"/>
    <property type="evidence" value="ECO:0000318"/>
    <property type="project" value="GO_Central"/>
</dbReference>
<dbReference type="GO" id="GO:0016435">
    <property type="term" value="F:rRNA (guanine) methyltransferase activity"/>
    <property type="evidence" value="ECO:0000318"/>
    <property type="project" value="GO_Central"/>
</dbReference>
<keyword evidence="7 8" id="KW-0539">Nucleus</keyword>
<sequence>MQTKGEMDFDTFKFFGIFIIKNVIIMNFGIEYKQLILYVNYYSGHKLILITKMPRKTKARSRLDKYYNLAKDQGYRSRAAFKLFQLNRKYNFLNNARTVVDLCAAPGGWMQVCAQIMPTSSTIIGLDLVHIKPIPGCKAFTQDITTPQCVQLLKKEIPQKADVFLHDGAPNVGASWAKDAYNQNDLVLSALRLASQFLKKGGVFVTKVFRSTDYNSLMWVFNKFFSKVEATKPLASRFVSAEIFVVCLDYLAPEYIDEKLFDSKHVFKDTETDMLQQQIQKEIVSRTQRHRSGYADDVHQTVYQMINFEEFLHAENPYPIFIEYAGIKMTEEAKQKYLSLAKPPQDYEILMEDIKVLGKREIIQLLKWRSKIKHFISKQKKEQEQLEQQEQQESAEYEDLDEAEGEGEDDEVNEEEAVEQDDLDKLVDKQKEALEQQYIEEQKKELKEQRKQKQKQAQQEKKLAGRGIGFTPQEEDQELFQFSKHKNILKLGYVDVEDKQEEKLKKEKLAFNNQKQLDKNLELIYENKKQKKENALERIRNKKQALESDQEEVDADELACKPIKKVKKQEDHLKVSDLKSKFFDKEEFQKLKEQLKKQKDDVFDNPLKNQNITQLEKKKKEKTDREQPADKFKNDSDSDEQEEKVMDPKQLKNLQKQIQEDLNQLDDNKDVGLLKRVDKKEMEYQRKLNAKINQDPLPGEDEKVKQFELNLPISDMEKRRRKLKKIAAREEKKAKQASEKDPNHKELEIVSEKKIEDYDIDQLATNLALAKKMMRKKTREQIIENSFGRDKWEDADLPQWFVDDEERHVFKMEPITKEEFQQEKQRLYEINSRVPKKIMEAKIRKWKKAQKKLKTAAKKAQTVFDTDGINEKTKMQQVRRIYNKEKANIQKEQERKVIVARKGQASGKLKSSRKVLTVDKRLKKDKRAMKAKARVGKGKKRRQVSRRKGKKQKS</sequence>
<dbReference type="OMA" id="QRKDKYY"/>
<dbReference type="InParanoid" id="A0EE91"/>
<evidence type="ECO:0000256" key="5">
    <source>
        <dbReference type="ARBA" id="ARBA00022679"/>
    </source>
</evidence>
<feature type="compositionally biased region" description="Acidic residues" evidence="9">
    <location>
        <begin position="393"/>
        <end position="422"/>
    </location>
</feature>
<evidence type="ECO:0000256" key="3">
    <source>
        <dbReference type="ARBA" id="ARBA00022552"/>
    </source>
</evidence>
<dbReference type="KEGG" id="ptm:GSPATT00025952001"/>
<keyword evidence="6 8" id="KW-0949">S-adenosyl-L-methionine</keyword>
<comment type="function">
    <text evidence="8">Probable methyltransferase involved in the maturation of rRNA and in the biogenesis of ribosomal subunits.</text>
</comment>
<dbReference type="Pfam" id="PF11861">
    <property type="entry name" value="DUF3381"/>
    <property type="match status" value="1"/>
</dbReference>
<feature type="region of interest" description="Disordered" evidence="9">
    <location>
        <begin position="727"/>
        <end position="748"/>
    </location>
</feature>
<evidence type="ECO:0000313" key="13">
    <source>
        <dbReference type="EMBL" id="CAK93608.1"/>
    </source>
</evidence>
<dbReference type="InterPro" id="IPR012920">
    <property type="entry name" value="rRNA_MeTfrase_SPB1-like_C"/>
</dbReference>
<dbReference type="STRING" id="5888.A0EE91"/>
<dbReference type="InterPro" id="IPR002877">
    <property type="entry name" value="RNA_MeTrfase_FtsJ_dom"/>
</dbReference>
<dbReference type="PANTHER" id="PTHR10920">
    <property type="entry name" value="RIBOSOMAL RNA METHYLTRANSFERASE"/>
    <property type="match status" value="1"/>
</dbReference>
<evidence type="ECO:0000259" key="10">
    <source>
        <dbReference type="Pfam" id="PF01728"/>
    </source>
</evidence>
<feature type="compositionally biased region" description="Polar residues" evidence="9">
    <location>
        <begin position="652"/>
        <end position="662"/>
    </location>
</feature>
<feature type="coiled-coil region" evidence="8">
    <location>
        <begin position="522"/>
        <end position="556"/>
    </location>
</feature>
<feature type="region of interest" description="Disordered" evidence="9">
    <location>
        <begin position="902"/>
        <end position="954"/>
    </location>
</feature>
<dbReference type="SUPFAM" id="SSF53335">
    <property type="entry name" value="S-adenosyl-L-methionine-dependent methyltransferases"/>
    <property type="match status" value="1"/>
</dbReference>
<evidence type="ECO:0000256" key="2">
    <source>
        <dbReference type="ARBA" id="ARBA00022517"/>
    </source>
</evidence>
<name>A0EE91_PARTE</name>
<keyword evidence="5 8" id="KW-0808">Transferase</keyword>
<feature type="binding site" evidence="8">
    <location>
        <position position="109"/>
    </location>
    <ligand>
        <name>S-adenosyl-L-methionine</name>
        <dbReference type="ChEBI" id="CHEBI:59789"/>
    </ligand>
</feature>
<keyword evidence="8" id="KW-0175">Coiled coil</keyword>
<dbReference type="OrthoDB" id="1287559at2759"/>
<dbReference type="Pfam" id="PF07780">
    <property type="entry name" value="Spb1_C"/>
    <property type="match status" value="1"/>
</dbReference>
<feature type="domain" description="DUF3381" evidence="12">
    <location>
        <begin position="286"/>
        <end position="458"/>
    </location>
</feature>
<feature type="domain" description="Ribosomal RNA methyltransferase FtsJ" evidence="10">
    <location>
        <begin position="75"/>
        <end position="250"/>
    </location>
</feature>
<proteinExistence type="inferred from homology"/>
<feature type="region of interest" description="Disordered" evidence="9">
    <location>
        <begin position="383"/>
        <end position="424"/>
    </location>
</feature>
<dbReference type="InterPro" id="IPR029063">
    <property type="entry name" value="SAM-dependent_MTases_sf"/>
</dbReference>
<dbReference type="GO" id="GO:0000466">
    <property type="term" value="P:maturation of 5.8S rRNA from tricistronic rRNA transcript (SSU-rRNA, 5.8S rRNA, LSU-rRNA)"/>
    <property type="evidence" value="ECO:0000318"/>
    <property type="project" value="GO_Central"/>
</dbReference>
<dbReference type="FunCoup" id="A0EE91">
    <property type="interactions" value="833"/>
</dbReference>
<feature type="compositionally biased region" description="Basic residues" evidence="9">
    <location>
        <begin position="923"/>
        <end position="954"/>
    </location>
</feature>
<dbReference type="Pfam" id="PF01728">
    <property type="entry name" value="FtsJ"/>
    <property type="match status" value="1"/>
</dbReference>
<evidence type="ECO:0000259" key="12">
    <source>
        <dbReference type="Pfam" id="PF11861"/>
    </source>
</evidence>
<feature type="compositionally biased region" description="Basic and acidic residues" evidence="9">
    <location>
        <begin position="615"/>
        <end position="636"/>
    </location>
</feature>
<feature type="binding site" evidence="8">
    <location>
        <position position="143"/>
    </location>
    <ligand>
        <name>S-adenosyl-L-methionine</name>
        <dbReference type="ChEBI" id="CHEBI:59789"/>
    </ligand>
</feature>
<dbReference type="InterPro" id="IPR024576">
    <property type="entry name" value="rRNA_MeTfrase_Spb1_DUF3381"/>
</dbReference>
<keyword evidence="2 8" id="KW-0690">Ribosome biogenesis</keyword>
<evidence type="ECO:0000256" key="6">
    <source>
        <dbReference type="ARBA" id="ARBA00022691"/>
    </source>
</evidence>
<feature type="domain" description="Ribosomal RNA methyltransferase SPB1-like C-terminal" evidence="11">
    <location>
        <begin position="731"/>
        <end position="933"/>
    </location>
</feature>
<feature type="region of interest" description="Disordered" evidence="9">
    <location>
        <begin position="449"/>
        <end position="470"/>
    </location>
</feature>
<evidence type="ECO:0000256" key="9">
    <source>
        <dbReference type="SAM" id="MobiDB-lite"/>
    </source>
</evidence>
<dbReference type="HAMAP" id="MF_03163">
    <property type="entry name" value="RNA_methyltr_E_SPB1"/>
    <property type="match status" value="1"/>
</dbReference>
<dbReference type="HAMAP" id="MF_01547">
    <property type="entry name" value="RNA_methyltr_E"/>
    <property type="match status" value="1"/>
</dbReference>
<evidence type="ECO:0000313" key="14">
    <source>
        <dbReference type="Proteomes" id="UP000000600"/>
    </source>
</evidence>
<comment type="catalytic activity">
    <reaction evidence="8">
        <text>a ribonucleotide in rRNA + S-adenosyl-L-methionine = a 2'-O-methylribonucleotide in rRNA + S-adenosyl-L-homocysteine + H(+)</text>
        <dbReference type="Rhea" id="RHEA:48628"/>
        <dbReference type="Rhea" id="RHEA-COMP:12164"/>
        <dbReference type="Rhea" id="RHEA-COMP:12165"/>
        <dbReference type="ChEBI" id="CHEBI:15378"/>
        <dbReference type="ChEBI" id="CHEBI:57856"/>
        <dbReference type="ChEBI" id="CHEBI:59789"/>
        <dbReference type="ChEBI" id="CHEBI:90675"/>
        <dbReference type="ChEBI" id="CHEBI:90676"/>
    </reaction>
</comment>
<feature type="region of interest" description="Disordered" evidence="9">
    <location>
        <begin position="594"/>
        <end position="663"/>
    </location>
</feature>
<dbReference type="InterPro" id="IPR028589">
    <property type="entry name" value="SPB1-like"/>
</dbReference>
<dbReference type="GeneID" id="5046790"/>
<dbReference type="AlphaFoldDB" id="A0EE91"/>
<gene>
    <name evidence="13" type="ORF">GSPATT00025952001</name>
</gene>
<dbReference type="FunFam" id="3.40.50.150:FF:000004">
    <property type="entry name" value="AdoMet-dependent rRNA methyltransferase SPB1"/>
    <property type="match status" value="1"/>
</dbReference>
<feature type="active site" description="Proton acceptor" evidence="8">
    <location>
        <position position="207"/>
    </location>
</feature>
<reference evidence="13 14" key="1">
    <citation type="journal article" date="2006" name="Nature">
        <title>Global trends of whole-genome duplications revealed by the ciliate Paramecium tetraurelia.</title>
        <authorList>
            <consortium name="Genoscope"/>
            <person name="Aury J.-M."/>
            <person name="Jaillon O."/>
            <person name="Duret L."/>
            <person name="Noel B."/>
            <person name="Jubin C."/>
            <person name="Porcel B.M."/>
            <person name="Segurens B."/>
            <person name="Daubin V."/>
            <person name="Anthouard V."/>
            <person name="Aiach N."/>
            <person name="Arnaiz O."/>
            <person name="Billaut A."/>
            <person name="Beisson J."/>
            <person name="Blanc I."/>
            <person name="Bouhouche K."/>
            <person name="Camara F."/>
            <person name="Duharcourt S."/>
            <person name="Guigo R."/>
            <person name="Gogendeau D."/>
            <person name="Katinka M."/>
            <person name="Keller A.-M."/>
            <person name="Kissmehl R."/>
            <person name="Klotz C."/>
            <person name="Koll F."/>
            <person name="Le Moue A."/>
            <person name="Lepere C."/>
            <person name="Malinsky S."/>
            <person name="Nowacki M."/>
            <person name="Nowak J.K."/>
            <person name="Plattner H."/>
            <person name="Poulain J."/>
            <person name="Ruiz F."/>
            <person name="Serrano V."/>
            <person name="Zagulski M."/>
            <person name="Dessen P."/>
            <person name="Betermier M."/>
            <person name="Weissenbach J."/>
            <person name="Scarpelli C."/>
            <person name="Schachter V."/>
            <person name="Sperling L."/>
            <person name="Meyer E."/>
            <person name="Cohen J."/>
            <person name="Wincker P."/>
        </authorList>
    </citation>
    <scope>NUCLEOTIDE SEQUENCE [LARGE SCALE GENOMIC DNA]</scope>
    <source>
        <strain evidence="13 14">Stock d4-2</strain>
    </source>
</reference>
<dbReference type="GO" id="GO:0008650">
    <property type="term" value="F:rRNA (uridine-2'-O-)-methyltransferase activity"/>
    <property type="evidence" value="ECO:0000318"/>
    <property type="project" value="GO_Central"/>
</dbReference>
<comment type="similarity">
    <text evidence="8">Belongs to the class I-like SAM-binding methyltransferase superfamily. RNA methyltransferase RlmE family. SPB1 subfamily.</text>
</comment>
<dbReference type="Proteomes" id="UP000000600">
    <property type="component" value="Unassembled WGS sequence"/>
</dbReference>
<evidence type="ECO:0000256" key="4">
    <source>
        <dbReference type="ARBA" id="ARBA00022603"/>
    </source>
</evidence>
<dbReference type="HOGENOM" id="CLU_009422_8_1_1"/>
<accession>A0EE91</accession>
<comment type="subcellular location">
    <subcellularLocation>
        <location evidence="1 8">Nucleus</location>
        <location evidence="1 8">Nucleolus</location>
    </subcellularLocation>
</comment>
<evidence type="ECO:0000256" key="7">
    <source>
        <dbReference type="ARBA" id="ARBA00023242"/>
    </source>
</evidence>
<feature type="binding site" evidence="8">
    <location>
        <position position="107"/>
    </location>
    <ligand>
        <name>S-adenosyl-L-methionine</name>
        <dbReference type="ChEBI" id="CHEBI:59789"/>
    </ligand>
</feature>
<dbReference type="eggNOG" id="KOG1098">
    <property type="taxonomic scope" value="Eukaryota"/>
</dbReference>
<evidence type="ECO:0000256" key="1">
    <source>
        <dbReference type="ARBA" id="ARBA00004604"/>
    </source>
</evidence>
<keyword evidence="14" id="KW-1185">Reference proteome</keyword>
<dbReference type="InterPro" id="IPR050082">
    <property type="entry name" value="RNA_methyltr_RlmE"/>
</dbReference>
<evidence type="ECO:0000259" key="11">
    <source>
        <dbReference type="Pfam" id="PF07780"/>
    </source>
</evidence>
<dbReference type="PANTHER" id="PTHR10920:SF13">
    <property type="entry name" value="PRE-RRNA 2'-O-RIBOSE RNA METHYLTRANSFERASE FTSJ3"/>
    <property type="match status" value="1"/>
</dbReference>
<dbReference type="GO" id="GO:0000463">
    <property type="term" value="P:maturation of LSU-rRNA from tricistronic rRNA transcript (SSU-rRNA, 5.8S rRNA, LSU-rRNA)"/>
    <property type="evidence" value="ECO:0000318"/>
    <property type="project" value="GO_Central"/>
</dbReference>
<dbReference type="EMBL" id="CT868673">
    <property type="protein sequence ID" value="CAK93608.1"/>
    <property type="molecule type" value="Genomic_DNA"/>
</dbReference>
<dbReference type="EC" id="2.1.1.-" evidence="8"/>
<organism evidence="13 14">
    <name type="scientific">Paramecium tetraurelia</name>
    <dbReference type="NCBI Taxonomy" id="5888"/>
    <lineage>
        <taxon>Eukaryota</taxon>
        <taxon>Sar</taxon>
        <taxon>Alveolata</taxon>
        <taxon>Ciliophora</taxon>
        <taxon>Intramacronucleata</taxon>
        <taxon>Oligohymenophorea</taxon>
        <taxon>Peniculida</taxon>
        <taxon>Parameciidae</taxon>
        <taxon>Paramecium</taxon>
    </lineage>
</organism>
<evidence type="ECO:0000256" key="8">
    <source>
        <dbReference type="HAMAP-Rule" id="MF_03163"/>
    </source>
</evidence>
<protein>
    <recommendedName>
        <fullName evidence="8">Putative rRNA methyltransferase</fullName>
        <ecNumber evidence="8">2.1.1.-</ecNumber>
    </recommendedName>
    <alternativeName>
        <fullName evidence="8">2'-O-ribose RNA methyltransferase SPB1 homolog</fullName>
    </alternativeName>
</protein>
<feature type="binding site" evidence="8">
    <location>
        <position position="127"/>
    </location>
    <ligand>
        <name>S-adenosyl-L-methionine</name>
        <dbReference type="ChEBI" id="CHEBI:59789"/>
    </ligand>
</feature>
<dbReference type="InterPro" id="IPR015507">
    <property type="entry name" value="rRNA-MeTfrase_E"/>
</dbReference>